<evidence type="ECO:0008006" key="5">
    <source>
        <dbReference type="Google" id="ProtNLM"/>
    </source>
</evidence>
<comment type="caution">
    <text evidence="3">The sequence shown here is derived from an EMBL/GenBank/DDBJ whole genome shotgun (WGS) entry which is preliminary data.</text>
</comment>
<evidence type="ECO:0000313" key="3">
    <source>
        <dbReference type="EMBL" id="KYQ88185.1"/>
    </source>
</evidence>
<keyword evidence="4" id="KW-1185">Reference proteome</keyword>
<dbReference type="Pfam" id="PF13041">
    <property type="entry name" value="PPR_2"/>
    <property type="match status" value="1"/>
</dbReference>
<dbReference type="InterPro" id="IPR011990">
    <property type="entry name" value="TPR-like_helical_dom_sf"/>
</dbReference>
<dbReference type="AlphaFoldDB" id="A0A151Z2K4"/>
<dbReference type="STRING" id="361077.A0A151Z2K4"/>
<dbReference type="EMBL" id="LODT01000051">
    <property type="protein sequence ID" value="KYQ88185.1"/>
    <property type="molecule type" value="Genomic_DNA"/>
</dbReference>
<dbReference type="OMA" id="WIDAFAL"/>
<dbReference type="PANTHER" id="PTHR46128">
    <property type="entry name" value="MITOCHONDRIAL GROUP I INTRON SPLICING FACTOR CCM1"/>
    <property type="match status" value="1"/>
</dbReference>
<proteinExistence type="inferred from homology"/>
<dbReference type="PANTHER" id="PTHR46128:SF329">
    <property type="entry name" value="MITOCHONDRIAL GROUP I INTRON SPLICING FACTOR DMR1"/>
    <property type="match status" value="1"/>
</dbReference>
<comment type="similarity">
    <text evidence="1">Belongs to the PPR family. P subfamily.</text>
</comment>
<dbReference type="Pfam" id="PF13812">
    <property type="entry name" value="PPR_3"/>
    <property type="match status" value="1"/>
</dbReference>
<dbReference type="InterPro" id="IPR050872">
    <property type="entry name" value="PPR_P_subfamily"/>
</dbReference>
<gene>
    <name evidence="3" type="ORF">DLAC_10869</name>
</gene>
<dbReference type="InParanoid" id="A0A151Z2K4"/>
<feature type="repeat" description="PPR" evidence="2">
    <location>
        <begin position="6"/>
        <end position="40"/>
    </location>
</feature>
<dbReference type="FunCoup" id="A0A151Z2K4">
    <property type="interactions" value="33"/>
</dbReference>
<sequence length="406" mass="47555">MSQRKTLYAYENLLLACANKGLFNQSWKTYNDMKKDGITPSIYTMGHLANVCSTCTTVQPDIVQERINKIIEELDKYQIKPSLTFFNILMKTLIRIGKYQNSMDFIDKIKSVGLRPDIASYSTYITAKSELYKQQNNYSQNHRTLLKTLNLSANSQELDQLKSEGMKLIDDYLLVIKDLKKQQIHLDRYFVNTLLHCCKQTNYPEGVFKVWDQIKEMRFSRDSINADTRTYDIFISTCNYTNNISKAIEFLNEIIYKDIRPDVGLINQLFRITNRIVNSKQTEEYNVNDLVNRIISYQERFKVLPNHESFSILISTFSRLNQMNRVYELFLEMNQLNLIPNIYDYTGLIKGFENDIEKVLNIFRVIVQQNQKLTPEFTQLILSIVRKKGTGDMVDEISQGIRKLES</sequence>
<evidence type="ECO:0000256" key="2">
    <source>
        <dbReference type="PROSITE-ProRule" id="PRU00708"/>
    </source>
</evidence>
<dbReference type="Gene3D" id="1.25.40.10">
    <property type="entry name" value="Tetratricopeptide repeat domain"/>
    <property type="match status" value="4"/>
</dbReference>
<organism evidence="3 4">
    <name type="scientific">Tieghemostelium lacteum</name>
    <name type="common">Slime mold</name>
    <name type="synonym">Dictyostelium lacteum</name>
    <dbReference type="NCBI Taxonomy" id="361077"/>
    <lineage>
        <taxon>Eukaryota</taxon>
        <taxon>Amoebozoa</taxon>
        <taxon>Evosea</taxon>
        <taxon>Eumycetozoa</taxon>
        <taxon>Dictyostelia</taxon>
        <taxon>Dictyosteliales</taxon>
        <taxon>Raperosteliaceae</taxon>
        <taxon>Tieghemostelium</taxon>
    </lineage>
</organism>
<evidence type="ECO:0000256" key="1">
    <source>
        <dbReference type="ARBA" id="ARBA00007626"/>
    </source>
</evidence>
<accession>A0A151Z2K4</accession>
<reference evidence="3 4" key="1">
    <citation type="submission" date="2015-12" db="EMBL/GenBank/DDBJ databases">
        <title>Dictyostelia acquired genes for synthesis and detection of signals that induce cell-type specialization by lateral gene transfer from prokaryotes.</title>
        <authorList>
            <person name="Gloeckner G."/>
            <person name="Schaap P."/>
        </authorList>
    </citation>
    <scope>NUCLEOTIDE SEQUENCE [LARGE SCALE GENOMIC DNA]</scope>
    <source>
        <strain evidence="3 4">TK</strain>
    </source>
</reference>
<dbReference type="PROSITE" id="PS51375">
    <property type="entry name" value="PPR"/>
    <property type="match status" value="3"/>
</dbReference>
<dbReference type="InterPro" id="IPR002885">
    <property type="entry name" value="PPR_rpt"/>
</dbReference>
<dbReference type="OrthoDB" id="185373at2759"/>
<dbReference type="Pfam" id="PF01535">
    <property type="entry name" value="PPR"/>
    <property type="match status" value="2"/>
</dbReference>
<name>A0A151Z2K4_TIELA</name>
<feature type="repeat" description="PPR" evidence="2">
    <location>
        <begin position="306"/>
        <end position="340"/>
    </location>
</feature>
<evidence type="ECO:0000313" key="4">
    <source>
        <dbReference type="Proteomes" id="UP000076078"/>
    </source>
</evidence>
<feature type="repeat" description="PPR" evidence="2">
    <location>
        <begin position="82"/>
        <end position="116"/>
    </location>
</feature>
<dbReference type="Proteomes" id="UP000076078">
    <property type="component" value="Unassembled WGS sequence"/>
</dbReference>
<protein>
    <recommendedName>
        <fullName evidence="5">Pentacotripeptide-repeat region of PRORP domain-containing protein</fullName>
    </recommendedName>
</protein>